<dbReference type="PANTHER" id="PTHR45745">
    <property type="entry name" value="PHOSPHOMANNOMUTASE 45A"/>
    <property type="match status" value="1"/>
</dbReference>
<keyword evidence="3" id="KW-0597">Phosphoprotein</keyword>
<dbReference type="Proteomes" id="UP000703038">
    <property type="component" value="Unassembled WGS sequence"/>
</dbReference>
<dbReference type="InterPro" id="IPR005845">
    <property type="entry name" value="A-D-PHexomutase_a/b/a-II"/>
</dbReference>
<evidence type="ECO:0000256" key="7">
    <source>
        <dbReference type="RuleBase" id="RU004326"/>
    </source>
</evidence>
<dbReference type="PROSITE" id="PS00710">
    <property type="entry name" value="PGM_PMM"/>
    <property type="match status" value="1"/>
</dbReference>
<keyword evidence="4 7" id="KW-0479">Metal-binding</keyword>
<evidence type="ECO:0000259" key="10">
    <source>
        <dbReference type="Pfam" id="PF02879"/>
    </source>
</evidence>
<dbReference type="NCBIfam" id="TIGR01132">
    <property type="entry name" value="pgm"/>
    <property type="match status" value="1"/>
</dbReference>
<dbReference type="InterPro" id="IPR005843">
    <property type="entry name" value="A-D-PHexomutase_C"/>
</dbReference>
<keyword evidence="13" id="KW-1185">Reference proteome</keyword>
<dbReference type="SUPFAM" id="SSF55957">
    <property type="entry name" value="Phosphoglucomutase, C-terminal domain"/>
    <property type="match status" value="1"/>
</dbReference>
<dbReference type="Pfam" id="PF02878">
    <property type="entry name" value="PGM_PMM_I"/>
    <property type="match status" value="1"/>
</dbReference>
<evidence type="ECO:0000313" key="13">
    <source>
        <dbReference type="Proteomes" id="UP000703038"/>
    </source>
</evidence>
<dbReference type="EMBL" id="JAFBBK010000001">
    <property type="protein sequence ID" value="MBM7415091.1"/>
    <property type="molecule type" value="Genomic_DNA"/>
</dbReference>
<dbReference type="Gene3D" id="3.30.310.50">
    <property type="entry name" value="Alpha-D-phosphohexomutase, C-terminal domain"/>
    <property type="match status" value="1"/>
</dbReference>
<dbReference type="InterPro" id="IPR016066">
    <property type="entry name" value="A-D-PHexomutase_CS"/>
</dbReference>
<dbReference type="InterPro" id="IPR005844">
    <property type="entry name" value="A-D-PHexomutase_a/b/a-I"/>
</dbReference>
<dbReference type="RefSeq" id="WP_204868042.1">
    <property type="nucleotide sequence ID" value="NZ_JAFBBK010000001.1"/>
</dbReference>
<dbReference type="PANTHER" id="PTHR45745:SF1">
    <property type="entry name" value="PHOSPHOGLUCOMUTASE 2B-RELATED"/>
    <property type="match status" value="1"/>
</dbReference>
<evidence type="ECO:0000259" key="8">
    <source>
        <dbReference type="Pfam" id="PF00408"/>
    </source>
</evidence>
<dbReference type="InterPro" id="IPR036900">
    <property type="entry name" value="A-D-PHexomutase_C_sf"/>
</dbReference>
<proteinExistence type="inferred from homology"/>
<keyword evidence="5 7" id="KW-0460">Magnesium</keyword>
<feature type="domain" description="Alpha-D-phosphohexomutase C-terminal" evidence="8">
    <location>
        <begin position="492"/>
        <end position="536"/>
    </location>
</feature>
<dbReference type="Pfam" id="PF02879">
    <property type="entry name" value="PGM_PMM_II"/>
    <property type="match status" value="1"/>
</dbReference>
<dbReference type="InterPro" id="IPR005846">
    <property type="entry name" value="A-D-PHexomutase_a/b/a-III"/>
</dbReference>
<evidence type="ECO:0000256" key="4">
    <source>
        <dbReference type="ARBA" id="ARBA00022723"/>
    </source>
</evidence>
<dbReference type="SUPFAM" id="SSF53738">
    <property type="entry name" value="Phosphoglucomutase, first 3 domains"/>
    <property type="match status" value="3"/>
</dbReference>
<dbReference type="InterPro" id="IPR016055">
    <property type="entry name" value="A-D-PHexomutase_a/b/a-I/II/III"/>
</dbReference>
<evidence type="ECO:0000256" key="6">
    <source>
        <dbReference type="ARBA" id="ARBA00023235"/>
    </source>
</evidence>
<reference evidence="12 13" key="1">
    <citation type="submission" date="2021-01" db="EMBL/GenBank/DDBJ databases">
        <title>Genomics of switchgrass bacterial isolates.</title>
        <authorList>
            <person name="Shade A."/>
        </authorList>
    </citation>
    <scope>NUCLEOTIDE SEQUENCE [LARGE SCALE GENOMIC DNA]</scope>
    <source>
        <strain evidence="12 13">PvP111</strain>
    </source>
</reference>
<dbReference type="Pfam" id="PF02880">
    <property type="entry name" value="PGM_PMM_III"/>
    <property type="match status" value="1"/>
</dbReference>
<dbReference type="Gene3D" id="3.40.120.10">
    <property type="entry name" value="Alpha-D-Glucose-1,6-Bisphosphate, subunit A, domain 3"/>
    <property type="match status" value="3"/>
</dbReference>
<evidence type="ECO:0000259" key="11">
    <source>
        <dbReference type="Pfam" id="PF02880"/>
    </source>
</evidence>
<comment type="similarity">
    <text evidence="2 7">Belongs to the phosphohexose mutase family.</text>
</comment>
<organism evidence="12 13">
    <name type="scientific">Rhodococcoides corynebacterioides</name>
    <dbReference type="NCBI Taxonomy" id="53972"/>
    <lineage>
        <taxon>Bacteria</taxon>
        <taxon>Bacillati</taxon>
        <taxon>Actinomycetota</taxon>
        <taxon>Actinomycetes</taxon>
        <taxon>Mycobacteriales</taxon>
        <taxon>Nocardiaceae</taxon>
        <taxon>Rhodococcoides</taxon>
    </lineage>
</organism>
<evidence type="ECO:0000256" key="1">
    <source>
        <dbReference type="ARBA" id="ARBA00001946"/>
    </source>
</evidence>
<evidence type="ECO:0000256" key="3">
    <source>
        <dbReference type="ARBA" id="ARBA00022553"/>
    </source>
</evidence>
<feature type="domain" description="Alpha-D-phosphohexomutase alpha/beta/alpha" evidence="10">
    <location>
        <begin position="209"/>
        <end position="316"/>
    </location>
</feature>
<feature type="domain" description="Alpha-D-phosphohexomutase alpha/beta/alpha" evidence="11">
    <location>
        <begin position="320"/>
        <end position="439"/>
    </location>
</feature>
<keyword evidence="6 12" id="KW-0413">Isomerase</keyword>
<comment type="cofactor">
    <cofactor evidence="1">
        <name>Mg(2+)</name>
        <dbReference type="ChEBI" id="CHEBI:18420"/>
    </cofactor>
</comment>
<evidence type="ECO:0000313" key="12">
    <source>
        <dbReference type="EMBL" id="MBM7415091.1"/>
    </source>
</evidence>
<dbReference type="GO" id="GO:0004614">
    <property type="term" value="F:phosphoglucomutase activity"/>
    <property type="evidence" value="ECO:0007669"/>
    <property type="project" value="UniProtKB-EC"/>
</dbReference>
<evidence type="ECO:0000259" key="9">
    <source>
        <dbReference type="Pfam" id="PF02878"/>
    </source>
</evidence>
<protein>
    <submittedName>
        <fullName evidence="12">Phosphoglucomutase</fullName>
        <ecNumber evidence="12">5.4.2.2</ecNumber>
    </submittedName>
</protein>
<evidence type="ECO:0000256" key="5">
    <source>
        <dbReference type="ARBA" id="ARBA00022842"/>
    </source>
</evidence>
<name>A0ABS2KT21_9NOCA</name>
<comment type="caution">
    <text evidence="12">The sequence shown here is derived from an EMBL/GenBank/DDBJ whole genome shotgun (WGS) entry which is preliminary data.</text>
</comment>
<accession>A0ABS2KT21</accession>
<dbReference type="InterPro" id="IPR005852">
    <property type="entry name" value="PGM_a-D-Glc-sp"/>
</dbReference>
<dbReference type="EC" id="5.4.2.2" evidence="12"/>
<dbReference type="CDD" id="cd05801">
    <property type="entry name" value="PGM_like3"/>
    <property type="match status" value="1"/>
</dbReference>
<gene>
    <name evidence="12" type="ORF">JOE42_001824</name>
</gene>
<evidence type="ECO:0000256" key="2">
    <source>
        <dbReference type="ARBA" id="ARBA00010231"/>
    </source>
</evidence>
<sequence length="546" mass="57417">MAHERAGQRAQASDLVDLSHLVTAYYSVKPDVENPDQQVVFGTSGHRGSSLDGAFNEDHIVATTQAIVEYRAAQGTTGPLFLGRDTHALSEPAWVTAVEVLAANGVAVLVDSADRYTPTPAVSHAILRHNASGPSALADGIVVTPSHNPPRDGGFKYNPPNGGPADSDATSVIAARANEILRSGVSSVKRVSLASALAGSVQKYDFLTTYVDDLPSVVDIDAIRSAGVRIGADPLGGASVDYWAAIAERHRLDLTVVNPLVDATWRFMTLDTDGKIRMDCSSPNAMASLIGARHDYDVSTGNDADADRHGIVTPDGGLMNPNHYLAVAIDYLFSHRPGWPAEAAVGKTLVSSSMIDRVVASLGRTLLEVPVGFKWFVPGLVSGEIGFGGEESAGASFLRTDGSVWTTDKDGIILALLASEITAVTGKTPSMRYRELTEQFGDPSYARTDAPATREQKAVLAKLSAEQVTATTLAGEDITATLTSAPGNGAALGGLKVTTDSAWFAARPSGTEDVYKIYAESFRGTEHLAEVQSAARDLVSSVLTGE</sequence>
<feature type="domain" description="Alpha-D-phosphohexomutase alpha/beta/alpha" evidence="9">
    <location>
        <begin position="40"/>
        <end position="180"/>
    </location>
</feature>
<dbReference type="Pfam" id="PF00408">
    <property type="entry name" value="PGM_PMM_IV"/>
    <property type="match status" value="1"/>
</dbReference>